<evidence type="ECO:0000313" key="4">
    <source>
        <dbReference type="EMBL" id="SJE06665.1"/>
    </source>
</evidence>
<gene>
    <name evidence="2" type="ORF">ERS008175_02975</name>
    <name evidence="1" type="ORF">ERS428554_03320</name>
    <name evidence="5" type="ORF">SAMEA1569760_03116</name>
    <name evidence="3" type="ORF">SAMEA2054241_03017</name>
    <name evidence="4" type="ORF">SAMEA3356023_03249</name>
    <name evidence="6" type="ORF">SAMEA3710766_03226</name>
</gene>
<reference evidence="6 12" key="2">
    <citation type="submission" date="2018-06" db="EMBL/GenBank/DDBJ databases">
        <authorList>
            <consortium name="Pathogen Informatics"/>
            <person name="Doyle S."/>
        </authorList>
    </citation>
    <scope>NUCLEOTIDE SEQUENCE [LARGE SCALE GENOMIC DNA]</scope>
    <source>
        <strain evidence="6 12">4028STDY6275292</strain>
    </source>
</reference>
<accession>A0A0H8V296</accession>
<dbReference type="Proteomes" id="UP000251393">
    <property type="component" value="Unassembled WGS sequence"/>
</dbReference>
<organism evidence="5 11">
    <name type="scientific">Shigella sonnei</name>
    <dbReference type="NCBI Taxonomy" id="624"/>
    <lineage>
        <taxon>Bacteria</taxon>
        <taxon>Pseudomonadati</taxon>
        <taxon>Pseudomonadota</taxon>
        <taxon>Gammaproteobacteria</taxon>
        <taxon>Enterobacterales</taxon>
        <taxon>Enterobacteriaceae</taxon>
        <taxon>Shigella</taxon>
    </lineage>
</organism>
<comment type="caution">
    <text evidence="5">The sequence shown here is derived from an EMBL/GenBank/DDBJ whole genome shotgun (WGS) entry which is preliminary data.</text>
</comment>
<evidence type="ECO:0000313" key="2">
    <source>
        <dbReference type="EMBL" id="CSR76259.1"/>
    </source>
</evidence>
<evidence type="ECO:0000313" key="11">
    <source>
        <dbReference type="Proteomes" id="UP000188006"/>
    </source>
</evidence>
<evidence type="ECO:0000313" key="3">
    <source>
        <dbReference type="EMBL" id="SIX95937.1"/>
    </source>
</evidence>
<dbReference type="EMBL" id="CXEC01000091">
    <property type="protein sequence ID" value="CSR76259.1"/>
    <property type="molecule type" value="Genomic_DNA"/>
</dbReference>
<dbReference type="AlphaFoldDB" id="A0A0H8V296"/>
<dbReference type="EMBL" id="FUBI01000092">
    <property type="protein sequence ID" value="SJH37291.1"/>
    <property type="molecule type" value="Genomic_DNA"/>
</dbReference>
<evidence type="ECO:0000313" key="8">
    <source>
        <dbReference type="Proteomes" id="UP000045991"/>
    </source>
</evidence>
<evidence type="ECO:0000313" key="1">
    <source>
        <dbReference type="EMBL" id="CSK91018.1"/>
    </source>
</evidence>
<dbReference type="EMBL" id="CWXZ01000096">
    <property type="protein sequence ID" value="CSK91018.1"/>
    <property type="molecule type" value="Genomic_DNA"/>
</dbReference>
<evidence type="ECO:0000313" key="5">
    <source>
        <dbReference type="EMBL" id="SJH37291.1"/>
    </source>
</evidence>
<dbReference type="EMBL" id="UDYI01000094">
    <property type="protein sequence ID" value="SRR23668.1"/>
    <property type="molecule type" value="Genomic_DNA"/>
</dbReference>
<sequence>MKLSVMIINTLQRNKKQSEACSETSYSVTLMMAPCSSYKEGNN</sequence>
<dbReference type="Proteomes" id="UP000187717">
    <property type="component" value="Unassembled WGS sequence"/>
</dbReference>
<evidence type="ECO:0000313" key="12">
    <source>
        <dbReference type="Proteomes" id="UP000251393"/>
    </source>
</evidence>
<dbReference type="Proteomes" id="UP000188006">
    <property type="component" value="Unassembled WGS sequence"/>
</dbReference>
<evidence type="ECO:0000313" key="9">
    <source>
        <dbReference type="Proteomes" id="UP000187708"/>
    </source>
</evidence>
<name>A0A0H8V296_SHISO</name>
<dbReference type="Proteomes" id="UP000187708">
    <property type="component" value="Unassembled WGS sequence"/>
</dbReference>
<dbReference type="EMBL" id="FTXV01000102">
    <property type="protein sequence ID" value="SJE06665.1"/>
    <property type="molecule type" value="Genomic_DNA"/>
</dbReference>
<proteinExistence type="predicted"/>
<dbReference type="EMBL" id="FTSV01000105">
    <property type="protein sequence ID" value="SIX95937.1"/>
    <property type="molecule type" value="Genomic_DNA"/>
</dbReference>
<reference evidence="9 10" key="1">
    <citation type="submission" date="2017-01" db="EMBL/GenBank/DDBJ databases">
        <authorList>
            <consortium name="Pathogen Informatics"/>
        </authorList>
    </citation>
    <scope>NUCLEOTIDE SEQUENCE [LARGE SCALE GENOMIC DNA]</scope>
    <source>
        <strain evidence="2 7">20003593_1361393</strain>
        <strain evidence="1 8">20352044</strain>
        <strain evidence="3 9">2090STDY5461769</strain>
        <strain evidence="4 10">3626STDY6095480</strain>
        <strain evidence="5">Sh1405</strain>
        <strain evidence="11">sh1405</strain>
    </source>
</reference>
<evidence type="ECO:0000313" key="10">
    <source>
        <dbReference type="Proteomes" id="UP000187717"/>
    </source>
</evidence>
<evidence type="ECO:0000313" key="6">
    <source>
        <dbReference type="EMBL" id="SRR23668.1"/>
    </source>
</evidence>
<protein>
    <submittedName>
        <fullName evidence="5">Uncharacterized protein</fullName>
    </submittedName>
</protein>
<evidence type="ECO:0000313" key="7">
    <source>
        <dbReference type="Proteomes" id="UP000040926"/>
    </source>
</evidence>
<dbReference type="Proteomes" id="UP000040926">
    <property type="component" value="Unassembled WGS sequence"/>
</dbReference>
<dbReference type="Proteomes" id="UP000045991">
    <property type="component" value="Unassembled WGS sequence"/>
</dbReference>